<dbReference type="InterPro" id="IPR001394">
    <property type="entry name" value="Peptidase_C19_UCH"/>
</dbReference>
<feature type="domain" description="USP" evidence="2">
    <location>
        <begin position="1"/>
        <end position="248"/>
    </location>
</feature>
<evidence type="ECO:0000313" key="4">
    <source>
        <dbReference type="Proteomes" id="UP000054498"/>
    </source>
</evidence>
<organism evidence="3 4">
    <name type="scientific">Monoraphidium neglectum</name>
    <dbReference type="NCBI Taxonomy" id="145388"/>
    <lineage>
        <taxon>Eukaryota</taxon>
        <taxon>Viridiplantae</taxon>
        <taxon>Chlorophyta</taxon>
        <taxon>core chlorophytes</taxon>
        <taxon>Chlorophyceae</taxon>
        <taxon>CS clade</taxon>
        <taxon>Sphaeropleales</taxon>
        <taxon>Selenastraceae</taxon>
        <taxon>Monoraphidium</taxon>
    </lineage>
</organism>
<name>A0A0D2LVZ9_9CHLO</name>
<dbReference type="GeneID" id="25729671"/>
<dbReference type="InterPro" id="IPR038765">
    <property type="entry name" value="Papain-like_cys_pep_sf"/>
</dbReference>
<dbReference type="PROSITE" id="PS50235">
    <property type="entry name" value="USP_3"/>
    <property type="match status" value="1"/>
</dbReference>
<comment type="similarity">
    <text evidence="1">Belongs to the peptidase C19 family.</text>
</comment>
<dbReference type="GO" id="GO:0004843">
    <property type="term" value="F:cysteine-type deubiquitinase activity"/>
    <property type="evidence" value="ECO:0007669"/>
    <property type="project" value="InterPro"/>
</dbReference>
<dbReference type="InterPro" id="IPR050164">
    <property type="entry name" value="Peptidase_C19"/>
</dbReference>
<dbReference type="GO" id="GO:0005634">
    <property type="term" value="C:nucleus"/>
    <property type="evidence" value="ECO:0007669"/>
    <property type="project" value="TreeGrafter"/>
</dbReference>
<dbReference type="PANTHER" id="PTHR24006">
    <property type="entry name" value="UBIQUITIN CARBOXYL-TERMINAL HYDROLASE"/>
    <property type="match status" value="1"/>
</dbReference>
<dbReference type="PANTHER" id="PTHR24006:SF937">
    <property type="entry name" value="UBIQUITIN CARBOXYL-TERMINAL HYDROLASE"/>
    <property type="match status" value="1"/>
</dbReference>
<dbReference type="KEGG" id="mng:MNEG_12320"/>
<evidence type="ECO:0000313" key="3">
    <source>
        <dbReference type="EMBL" id="KIY95644.1"/>
    </source>
</evidence>
<dbReference type="Pfam" id="PF00443">
    <property type="entry name" value="UCH"/>
    <property type="match status" value="1"/>
</dbReference>
<protein>
    <recommendedName>
        <fullName evidence="2">USP domain-containing protein</fullName>
    </recommendedName>
</protein>
<dbReference type="SUPFAM" id="SSF54001">
    <property type="entry name" value="Cysteine proteinases"/>
    <property type="match status" value="1"/>
</dbReference>
<proteinExistence type="inferred from homology"/>
<gene>
    <name evidence="3" type="ORF">MNEG_12320</name>
</gene>
<evidence type="ECO:0000256" key="1">
    <source>
        <dbReference type="ARBA" id="ARBA00009085"/>
    </source>
</evidence>
<keyword evidence="4" id="KW-1185">Reference proteome</keyword>
<dbReference type="Proteomes" id="UP000054498">
    <property type="component" value="Unassembled WGS sequence"/>
</dbReference>
<accession>A0A0D2LVZ9</accession>
<dbReference type="GO" id="GO:0016579">
    <property type="term" value="P:protein deubiquitination"/>
    <property type="evidence" value="ECO:0007669"/>
    <property type="project" value="InterPro"/>
</dbReference>
<dbReference type="RefSeq" id="XP_013894664.1">
    <property type="nucleotide sequence ID" value="XM_014039210.1"/>
</dbReference>
<dbReference type="EMBL" id="KK103403">
    <property type="protein sequence ID" value="KIY95644.1"/>
    <property type="molecule type" value="Genomic_DNA"/>
</dbReference>
<dbReference type="PROSITE" id="PS00973">
    <property type="entry name" value="USP_2"/>
    <property type="match status" value="1"/>
</dbReference>
<dbReference type="AlphaFoldDB" id="A0A0D2LVZ9"/>
<dbReference type="OrthoDB" id="47475at2759"/>
<reference evidence="3 4" key="1">
    <citation type="journal article" date="2013" name="BMC Genomics">
        <title>Reconstruction of the lipid metabolism for the microalga Monoraphidium neglectum from its genome sequence reveals characteristics suitable for biofuel production.</title>
        <authorList>
            <person name="Bogen C."/>
            <person name="Al-Dilaimi A."/>
            <person name="Albersmeier A."/>
            <person name="Wichmann J."/>
            <person name="Grundmann M."/>
            <person name="Rupp O."/>
            <person name="Lauersen K.J."/>
            <person name="Blifernez-Klassen O."/>
            <person name="Kalinowski J."/>
            <person name="Goesmann A."/>
            <person name="Mussgnug J.H."/>
            <person name="Kruse O."/>
        </authorList>
    </citation>
    <scope>NUCLEOTIDE SEQUENCE [LARGE SCALE GENOMIC DNA]</scope>
    <source>
        <strain evidence="3 4">SAG 48.87</strain>
    </source>
</reference>
<dbReference type="InterPro" id="IPR018200">
    <property type="entry name" value="USP_CS"/>
</dbReference>
<dbReference type="Gene3D" id="3.90.70.10">
    <property type="entry name" value="Cysteine proteinases"/>
    <property type="match status" value="1"/>
</dbReference>
<sequence length="283" mass="28742">MVAPAPATAAAAPVAAAVARPANGVGAGQQGALAAAPQQAAKKVLPAVQVVEEVSLLGCLRRFIRPDRVSGHTCSGCGATGDATKQVSLRRLPPVLCLHMKRFKLDERHNRLYKLQVPLSFPLGSLDMSPFLSSSVLRAAALPRAAGAKRLLAHCAAGAEGGARGDEQQRAAAAAAAESPGGDAFLGRCCYDLFGVVSHRGDMSAGHYMAYVRAGGAWFKCDDAWVLLADGEAEVGRCQPYMLFYQQRDPAAGAAGAPGAALGGAAAAAVAGAARAAMAGARA</sequence>
<evidence type="ECO:0000259" key="2">
    <source>
        <dbReference type="PROSITE" id="PS50235"/>
    </source>
</evidence>
<dbReference type="STRING" id="145388.A0A0D2LVZ9"/>
<dbReference type="GO" id="GO:0005829">
    <property type="term" value="C:cytosol"/>
    <property type="evidence" value="ECO:0007669"/>
    <property type="project" value="TreeGrafter"/>
</dbReference>
<dbReference type="InterPro" id="IPR028889">
    <property type="entry name" value="USP"/>
</dbReference>